<name>A0A7J3M329_ARCFL</name>
<proteinExistence type="inferred from homology"/>
<dbReference type="EMBL" id="DSYZ01000077">
    <property type="protein sequence ID" value="HGT82775.1"/>
    <property type="molecule type" value="Genomic_DNA"/>
</dbReference>
<dbReference type="PANTHER" id="PTHR41251:SF1">
    <property type="entry name" value="NON-HOMOLOGOUS END JOINING PROTEIN KU"/>
    <property type="match status" value="1"/>
</dbReference>
<dbReference type="Pfam" id="PF02735">
    <property type="entry name" value="Ku"/>
    <property type="match status" value="1"/>
</dbReference>
<sequence>MRAVWKGAISFGLVSIPVKAYNATISKEIKFHLLHSKDGGRVRYRKFCEKCGEEISDEEIVRGYEIAKNEFVILTDEDLEKIPLKSTKSVEIKRFFEPSELREIFYSGFYYLSPEKGGEKAYVLLREAMKATNLMGIGKISFRGKESLVALKFFNGGIVLANLHYVDEIRNPAEVPMWGIEVEISEEELELAKKLIMAMKKPLNIEEFRNEYKEALLKLIDAKLAGKEIIVTEEPKTAKSLLDALKASLEAIK</sequence>
<dbReference type="InterPro" id="IPR006164">
    <property type="entry name" value="DNA_bd_Ku70/Ku80"/>
</dbReference>
<comment type="subunit">
    <text evidence="2">Homodimer. Interacts with LigD.</text>
</comment>
<evidence type="ECO:0000256" key="1">
    <source>
        <dbReference type="ARBA" id="ARBA00023125"/>
    </source>
</evidence>
<evidence type="ECO:0000259" key="3">
    <source>
        <dbReference type="SMART" id="SM00559"/>
    </source>
</evidence>
<dbReference type="HAMAP" id="MF_01875">
    <property type="entry name" value="Prokaryotic_Ku"/>
    <property type="match status" value="1"/>
</dbReference>
<dbReference type="AlphaFoldDB" id="A0A7J3M329"/>
<dbReference type="PIRSF" id="PIRSF006493">
    <property type="entry name" value="Prok_Ku"/>
    <property type="match status" value="1"/>
</dbReference>
<comment type="function">
    <text evidence="2">With LigD forms a non-homologous end joining (NHEJ) DNA repair enzyme, which repairs dsDNA breaks with reduced fidelity. Binds linear dsDNA with 5'- and 3'- overhangs but not closed circular dsDNA nor ssDNA. Recruits and stimulates the ligase activity of LigD.</text>
</comment>
<keyword evidence="1 2" id="KW-0238">DNA-binding</keyword>
<dbReference type="PANTHER" id="PTHR41251">
    <property type="entry name" value="NON-HOMOLOGOUS END JOINING PROTEIN KU"/>
    <property type="match status" value="1"/>
</dbReference>
<gene>
    <name evidence="2" type="primary">ku</name>
    <name evidence="4" type="ORF">ENT52_03515</name>
</gene>
<dbReference type="SUPFAM" id="SSF100939">
    <property type="entry name" value="SPOC domain-like"/>
    <property type="match status" value="1"/>
</dbReference>
<keyword evidence="2" id="KW-0234">DNA repair</keyword>
<dbReference type="GO" id="GO:0006310">
    <property type="term" value="P:DNA recombination"/>
    <property type="evidence" value="ECO:0007669"/>
    <property type="project" value="UniProtKB-KW"/>
</dbReference>
<feature type="domain" description="Ku" evidence="3">
    <location>
        <begin position="52"/>
        <end position="180"/>
    </location>
</feature>
<evidence type="ECO:0000313" key="4">
    <source>
        <dbReference type="EMBL" id="HGT82775.1"/>
    </source>
</evidence>
<dbReference type="GO" id="GO:0006303">
    <property type="term" value="P:double-strand break repair via nonhomologous end joining"/>
    <property type="evidence" value="ECO:0007669"/>
    <property type="project" value="UniProtKB-UniRule"/>
</dbReference>
<reference evidence="4" key="1">
    <citation type="journal article" date="2020" name="mSystems">
        <title>Genome- and Community-Level Interaction Insights into Carbon Utilization and Element Cycling Functions of Hydrothermarchaeota in Hydrothermal Sediment.</title>
        <authorList>
            <person name="Zhou Z."/>
            <person name="Liu Y."/>
            <person name="Xu W."/>
            <person name="Pan J."/>
            <person name="Luo Z.H."/>
            <person name="Li M."/>
        </authorList>
    </citation>
    <scope>NUCLEOTIDE SEQUENCE [LARGE SCALE GENOMIC DNA]</scope>
    <source>
        <strain evidence="4">SpSt-587</strain>
    </source>
</reference>
<accession>A0A7J3M329</accession>
<protein>
    <recommendedName>
        <fullName evidence="2">Non-homologous end joining protein Ku</fullName>
    </recommendedName>
</protein>
<keyword evidence="2" id="KW-0227">DNA damage</keyword>
<organism evidence="4">
    <name type="scientific">Archaeoglobus fulgidus</name>
    <dbReference type="NCBI Taxonomy" id="2234"/>
    <lineage>
        <taxon>Archaea</taxon>
        <taxon>Methanobacteriati</taxon>
        <taxon>Methanobacteriota</taxon>
        <taxon>Archaeoglobi</taxon>
        <taxon>Archaeoglobales</taxon>
        <taxon>Archaeoglobaceae</taxon>
        <taxon>Archaeoglobus</taxon>
    </lineage>
</organism>
<comment type="similarity">
    <text evidence="2">Belongs to the prokaryotic Ku family.</text>
</comment>
<evidence type="ECO:0000256" key="2">
    <source>
        <dbReference type="HAMAP-Rule" id="MF_01875"/>
    </source>
</evidence>
<dbReference type="InterPro" id="IPR009187">
    <property type="entry name" value="Prok_Ku"/>
</dbReference>
<dbReference type="Gene3D" id="2.40.290.10">
    <property type="match status" value="1"/>
</dbReference>
<dbReference type="SMART" id="SM00559">
    <property type="entry name" value="Ku78"/>
    <property type="match status" value="1"/>
</dbReference>
<keyword evidence="2" id="KW-0233">DNA recombination</keyword>
<dbReference type="CDD" id="cd00789">
    <property type="entry name" value="KU_like"/>
    <property type="match status" value="1"/>
</dbReference>
<dbReference type="GO" id="GO:0003690">
    <property type="term" value="F:double-stranded DNA binding"/>
    <property type="evidence" value="ECO:0007669"/>
    <property type="project" value="UniProtKB-UniRule"/>
</dbReference>
<comment type="caution">
    <text evidence="4">The sequence shown here is derived from an EMBL/GenBank/DDBJ whole genome shotgun (WGS) entry which is preliminary data.</text>
</comment>
<dbReference type="InterPro" id="IPR016194">
    <property type="entry name" value="SPOC-like_C_dom_sf"/>
</dbReference>
<dbReference type="NCBIfam" id="TIGR02772">
    <property type="entry name" value="Ku_bact"/>
    <property type="match status" value="1"/>
</dbReference>